<evidence type="ECO:0000256" key="1">
    <source>
        <dbReference type="SAM" id="MobiDB-lite"/>
    </source>
</evidence>
<proteinExistence type="predicted"/>
<comment type="caution">
    <text evidence="2">The sequence shown here is derived from an EMBL/GenBank/DDBJ whole genome shotgun (WGS) entry which is preliminary data.</text>
</comment>
<dbReference type="EMBL" id="JARJCM010000311">
    <property type="protein sequence ID" value="KAJ7018994.1"/>
    <property type="molecule type" value="Genomic_DNA"/>
</dbReference>
<evidence type="ECO:0000313" key="2">
    <source>
        <dbReference type="EMBL" id="KAJ7018994.1"/>
    </source>
</evidence>
<feature type="region of interest" description="Disordered" evidence="1">
    <location>
        <begin position="1"/>
        <end position="37"/>
    </location>
</feature>
<feature type="region of interest" description="Disordered" evidence="1">
    <location>
        <begin position="49"/>
        <end position="76"/>
    </location>
</feature>
<keyword evidence="3" id="KW-1185">Reference proteome</keyword>
<dbReference type="AlphaFoldDB" id="A0AAD6S0J8"/>
<organism evidence="2 3">
    <name type="scientific">Mycena alexandri</name>
    <dbReference type="NCBI Taxonomy" id="1745969"/>
    <lineage>
        <taxon>Eukaryota</taxon>
        <taxon>Fungi</taxon>
        <taxon>Dikarya</taxon>
        <taxon>Basidiomycota</taxon>
        <taxon>Agaricomycotina</taxon>
        <taxon>Agaricomycetes</taxon>
        <taxon>Agaricomycetidae</taxon>
        <taxon>Agaricales</taxon>
        <taxon>Marasmiineae</taxon>
        <taxon>Mycenaceae</taxon>
        <taxon>Mycena</taxon>
    </lineage>
</organism>
<feature type="compositionally biased region" description="Basic residues" evidence="1">
    <location>
        <begin position="183"/>
        <end position="192"/>
    </location>
</feature>
<dbReference type="Proteomes" id="UP001218188">
    <property type="component" value="Unassembled WGS sequence"/>
</dbReference>
<evidence type="ECO:0000313" key="3">
    <source>
        <dbReference type="Proteomes" id="UP001218188"/>
    </source>
</evidence>
<sequence>MDIRIAPSCAHLTPSDIHPSSAHSSSHSREAPSARPQTCALHRIGTSTGRASSAALFTSRRERRRQQGPGSDPPHARMQALLRASRMRPQRTSTCRGAVSTRIVLAYTGALAERPVLATCTATAQVLTPSIARQYASTTPKNAHPPHLRMQHPPACGASASVSRPGTRTSRGSYAYSHDPRGTRHAPGHASRRAPSSRARRRHRSAARLLVSYIAHPSADSGAAPALCRKRARSPILAHLLPSEQMTDECPPQSGWAFGSTGASPPSPDRSFLPLLPPPDEKRRKKEIKREDTSKLTSYGLAEERGQEGMEVSAPCGNGRPGRCIHRSSPSLGVVGIVHV</sequence>
<feature type="region of interest" description="Disordered" evidence="1">
    <location>
        <begin position="245"/>
        <end position="328"/>
    </location>
</feature>
<protein>
    <submittedName>
        <fullName evidence="2">Uncharacterized protein</fullName>
    </submittedName>
</protein>
<feature type="region of interest" description="Disordered" evidence="1">
    <location>
        <begin position="137"/>
        <end position="204"/>
    </location>
</feature>
<feature type="compositionally biased region" description="Polar residues" evidence="1">
    <location>
        <begin position="160"/>
        <end position="172"/>
    </location>
</feature>
<gene>
    <name evidence="2" type="ORF">C8F04DRAFT_1324562</name>
</gene>
<accession>A0AAD6S0J8</accession>
<name>A0AAD6S0J8_9AGAR</name>
<reference evidence="2" key="1">
    <citation type="submission" date="2023-03" db="EMBL/GenBank/DDBJ databases">
        <title>Massive genome expansion in bonnet fungi (Mycena s.s.) driven by repeated elements and novel gene families across ecological guilds.</title>
        <authorList>
            <consortium name="Lawrence Berkeley National Laboratory"/>
            <person name="Harder C.B."/>
            <person name="Miyauchi S."/>
            <person name="Viragh M."/>
            <person name="Kuo A."/>
            <person name="Thoen E."/>
            <person name="Andreopoulos B."/>
            <person name="Lu D."/>
            <person name="Skrede I."/>
            <person name="Drula E."/>
            <person name="Henrissat B."/>
            <person name="Morin E."/>
            <person name="Kohler A."/>
            <person name="Barry K."/>
            <person name="LaButti K."/>
            <person name="Morin E."/>
            <person name="Salamov A."/>
            <person name="Lipzen A."/>
            <person name="Mereny Z."/>
            <person name="Hegedus B."/>
            <person name="Baldrian P."/>
            <person name="Stursova M."/>
            <person name="Weitz H."/>
            <person name="Taylor A."/>
            <person name="Grigoriev I.V."/>
            <person name="Nagy L.G."/>
            <person name="Martin F."/>
            <person name="Kauserud H."/>
        </authorList>
    </citation>
    <scope>NUCLEOTIDE SEQUENCE</scope>
    <source>
        <strain evidence="2">CBHHK200</strain>
    </source>
</reference>